<accession>A0AAD9PXJ5</accession>
<dbReference type="AlphaFoldDB" id="A0AAD9PXJ5"/>
<proteinExistence type="predicted"/>
<evidence type="ECO:0000313" key="4">
    <source>
        <dbReference type="Proteomes" id="UP001249851"/>
    </source>
</evidence>
<name>A0AAD9PXJ5_ACRCE</name>
<sequence length="131" mass="15309">MDAIYKENPSIQPPYVVDSSKKSGESDLSDEETTSFEGSVKSKKKTKLEKSLDTICANFMEVSQADVKRLEEVEEKRHERELKYRLELQRIESERRREEREHEMKLMQMLMHARGFSSNPPVAVHQYDSTA</sequence>
<evidence type="ECO:0000256" key="1">
    <source>
        <dbReference type="SAM" id="Coils"/>
    </source>
</evidence>
<comment type="caution">
    <text evidence="3">The sequence shown here is derived from an EMBL/GenBank/DDBJ whole genome shotgun (WGS) entry which is preliminary data.</text>
</comment>
<reference evidence="3" key="1">
    <citation type="journal article" date="2023" name="G3 (Bethesda)">
        <title>Whole genome assembly and annotation of the endangered Caribbean coral Acropora cervicornis.</title>
        <authorList>
            <person name="Selwyn J.D."/>
            <person name="Vollmer S.V."/>
        </authorList>
    </citation>
    <scope>NUCLEOTIDE SEQUENCE</scope>
    <source>
        <strain evidence="3">K2</strain>
    </source>
</reference>
<dbReference type="EMBL" id="JARQWQ010000107">
    <property type="protein sequence ID" value="KAK2550719.1"/>
    <property type="molecule type" value="Genomic_DNA"/>
</dbReference>
<organism evidence="3 4">
    <name type="scientific">Acropora cervicornis</name>
    <name type="common">Staghorn coral</name>
    <dbReference type="NCBI Taxonomy" id="6130"/>
    <lineage>
        <taxon>Eukaryota</taxon>
        <taxon>Metazoa</taxon>
        <taxon>Cnidaria</taxon>
        <taxon>Anthozoa</taxon>
        <taxon>Hexacorallia</taxon>
        <taxon>Scleractinia</taxon>
        <taxon>Astrocoeniina</taxon>
        <taxon>Acroporidae</taxon>
        <taxon>Acropora</taxon>
    </lineage>
</organism>
<keyword evidence="4" id="KW-1185">Reference proteome</keyword>
<feature type="region of interest" description="Disordered" evidence="2">
    <location>
        <begin position="1"/>
        <end position="48"/>
    </location>
</feature>
<evidence type="ECO:0000313" key="3">
    <source>
        <dbReference type="EMBL" id="KAK2550719.1"/>
    </source>
</evidence>
<dbReference type="Proteomes" id="UP001249851">
    <property type="component" value="Unassembled WGS sequence"/>
</dbReference>
<gene>
    <name evidence="3" type="ORF">P5673_028604</name>
</gene>
<protein>
    <submittedName>
        <fullName evidence="3">Uncharacterized protein</fullName>
    </submittedName>
</protein>
<reference evidence="3" key="2">
    <citation type="journal article" date="2023" name="Science">
        <title>Genomic signatures of disease resistance in endangered staghorn corals.</title>
        <authorList>
            <person name="Vollmer S.V."/>
            <person name="Selwyn J.D."/>
            <person name="Despard B.A."/>
            <person name="Roesel C.L."/>
        </authorList>
    </citation>
    <scope>NUCLEOTIDE SEQUENCE</scope>
    <source>
        <strain evidence="3">K2</strain>
    </source>
</reference>
<feature type="coiled-coil region" evidence="1">
    <location>
        <begin position="81"/>
        <end position="108"/>
    </location>
</feature>
<keyword evidence="1" id="KW-0175">Coiled coil</keyword>
<evidence type="ECO:0000256" key="2">
    <source>
        <dbReference type="SAM" id="MobiDB-lite"/>
    </source>
</evidence>